<keyword evidence="6" id="KW-0234">DNA repair</keyword>
<dbReference type="InterPro" id="IPR017261">
    <property type="entry name" value="DNA_mismatch_repair_MutS/MSH"/>
</dbReference>
<feature type="region of interest" description="Disordered" evidence="7">
    <location>
        <begin position="1"/>
        <end position="28"/>
    </location>
</feature>
<keyword evidence="2 6" id="KW-0547">Nucleotide-binding</keyword>
<evidence type="ECO:0000256" key="1">
    <source>
        <dbReference type="ARBA" id="ARBA00006271"/>
    </source>
</evidence>
<proteinExistence type="inferred from homology"/>
<dbReference type="Pfam" id="PF05190">
    <property type="entry name" value="MutS_IV"/>
    <property type="match status" value="1"/>
</dbReference>
<dbReference type="GO" id="GO:0030983">
    <property type="term" value="F:mismatched DNA binding"/>
    <property type="evidence" value="ECO:0007669"/>
    <property type="project" value="InterPro"/>
</dbReference>
<dbReference type="EMBL" id="ML002349">
    <property type="protein sequence ID" value="RKP38593.1"/>
    <property type="molecule type" value="Genomic_DNA"/>
</dbReference>
<dbReference type="PROSITE" id="PS00486">
    <property type="entry name" value="DNA_MISMATCH_REPAIR_2"/>
    <property type="match status" value="1"/>
</dbReference>
<comment type="similarity">
    <text evidence="1 6">Belongs to the DNA mismatch repair MutS family.</text>
</comment>
<keyword evidence="5 6" id="KW-0238">DNA-binding</keyword>
<dbReference type="NCBIfam" id="NF003810">
    <property type="entry name" value="PRK05399.1"/>
    <property type="match status" value="1"/>
</dbReference>
<evidence type="ECO:0000256" key="2">
    <source>
        <dbReference type="ARBA" id="ARBA00022741"/>
    </source>
</evidence>
<organism evidence="9 10">
    <name type="scientific">Dimargaris cristalligena</name>
    <dbReference type="NCBI Taxonomy" id="215637"/>
    <lineage>
        <taxon>Eukaryota</taxon>
        <taxon>Fungi</taxon>
        <taxon>Fungi incertae sedis</taxon>
        <taxon>Zoopagomycota</taxon>
        <taxon>Kickxellomycotina</taxon>
        <taxon>Dimargaritomycetes</taxon>
        <taxon>Dimargaritales</taxon>
        <taxon>Dimargaritaceae</taxon>
        <taxon>Dimargaris</taxon>
    </lineage>
</organism>
<protein>
    <submittedName>
        <fullName evidence="9">Muts domain V-domain-containing protein</fullName>
    </submittedName>
</protein>
<feature type="domain" description="DNA mismatch repair proteins mutS family" evidence="8">
    <location>
        <begin position="819"/>
        <end position="835"/>
    </location>
</feature>
<dbReference type="InterPro" id="IPR007696">
    <property type="entry name" value="DNA_mismatch_repair_MutS_core"/>
</dbReference>
<gene>
    <name evidence="9" type="ORF">BJ085DRAFT_14766</name>
</gene>
<dbReference type="Pfam" id="PF05192">
    <property type="entry name" value="MutS_III"/>
    <property type="match status" value="1"/>
</dbReference>
<dbReference type="Gene3D" id="3.40.50.300">
    <property type="entry name" value="P-loop containing nucleotide triphosphate hydrolases"/>
    <property type="match status" value="1"/>
</dbReference>
<evidence type="ECO:0000256" key="4">
    <source>
        <dbReference type="ARBA" id="ARBA00022840"/>
    </source>
</evidence>
<dbReference type="InterPro" id="IPR007695">
    <property type="entry name" value="DNA_mismatch_repair_MutS-lik_N"/>
</dbReference>
<evidence type="ECO:0000313" key="9">
    <source>
        <dbReference type="EMBL" id="RKP38593.1"/>
    </source>
</evidence>
<dbReference type="InterPro" id="IPR016151">
    <property type="entry name" value="DNA_mismatch_repair_MutS_N"/>
</dbReference>
<dbReference type="Pfam" id="PF00488">
    <property type="entry name" value="MutS_V"/>
    <property type="match status" value="1"/>
</dbReference>
<evidence type="ECO:0000313" key="10">
    <source>
        <dbReference type="Proteomes" id="UP000268162"/>
    </source>
</evidence>
<evidence type="ECO:0000256" key="6">
    <source>
        <dbReference type="RuleBase" id="RU003756"/>
    </source>
</evidence>
<dbReference type="GO" id="GO:0005524">
    <property type="term" value="F:ATP binding"/>
    <property type="evidence" value="ECO:0007669"/>
    <property type="project" value="UniProtKB-KW"/>
</dbReference>
<dbReference type="SUPFAM" id="SSF52540">
    <property type="entry name" value="P-loop containing nucleoside triphosphate hydrolases"/>
    <property type="match status" value="1"/>
</dbReference>
<dbReference type="InterPro" id="IPR027417">
    <property type="entry name" value="P-loop_NTPase"/>
</dbReference>
<keyword evidence="4" id="KW-0067">ATP-binding</keyword>
<dbReference type="SUPFAM" id="SSF55271">
    <property type="entry name" value="DNA repair protein MutS, domain I"/>
    <property type="match status" value="1"/>
</dbReference>
<dbReference type="InterPro" id="IPR000432">
    <property type="entry name" value="DNA_mismatch_repair_MutS_C"/>
</dbReference>
<dbReference type="STRING" id="215637.A0A4P9ZY40"/>
<dbReference type="InterPro" id="IPR007861">
    <property type="entry name" value="DNA_mismatch_repair_MutS_clamp"/>
</dbReference>
<dbReference type="Proteomes" id="UP000268162">
    <property type="component" value="Unassembled WGS sequence"/>
</dbReference>
<dbReference type="CDD" id="cd03286">
    <property type="entry name" value="ABC_MSH6_euk"/>
    <property type="match status" value="1"/>
</dbReference>
<sequence>MSPAARSKTAALSVPSTPTRSNHDDKGPGARYPWLVNICDADRRPVSDPDYNPRTLYIPPAAWQKFTPFEKQFWDIKAKYFDTVVFFKKGKFYELYENDADIGHQQFDLKLTDRVNMRMVGVPETSFEFWAAQFVAKGYKVAKVDQVETALGKSMREKAGKIAKEDKIIRRELTSILTAGTLVDGSMLSHDMATYCLAIKERAANDYSAPYIGLCFVDTATGHFQLCGFQDDTNRTILETLLIQIQPKEMIYERGHLSKPTWRLLKNLLHTPVWNGLAPDKEFWDAATTETELLRSPSYFSPASSNNEPAELEAFRAWPAALRASRSDSTVMAAVGGLISYLRSLKLDRELVSLGNFEVYRPMCQAQSLLMDGQTMANLELFQTSEDNSLTYLASTHAQGEAGTLFQLLNRCTTPFGKRLFRQWMCHPLRNPRQINERLDMIDDLNAQAPIRDELRSQLARLPDLERLISRVHAGTCRVRDLLTVLRGFGDIQTLITDLRTQSAAFRSARFATLIQQCPDLSKPLAFFAQAFDHQVAEKESNIIPTPGVEPQFDSVNEQMAEIEAEFAEYLKEQRRALKCPKLEYRDLGKEVYQLEVPKAVKVPADFTKLSATKAVNRYWTPVTQKLVRRLNEILETRGTVFRDIERRMYERFDQHYSQWLRAVRTVSELDCLVGLALCAQSLGSPACRPEFVEPGPDGRSVLELTELRHPCVTETAGSDFIPNDTILGGDSPDTAQPSMILLTGPNAGGKSTLLRQTCLAVIMAQLGCYVPARRCRLSPVDRIFTRIGAHDDILRGQSTFMVELSETSKILREATPRSLVILDELGRGTSTFDGYAVAFAVLHHLATRVGCVGLFSTHYHALTREMAAHPQVRLMHMDCHVDPAHRDVTFLYKLVPGVCPKSYGMNVAGMAGIPRSVVDRAETVAEQFEASQKLNALTSQPMGAIPPLPSDQSSTKAVPAVAHLPMTCQADLKFLLQWADAFDANESSSSPTGCSNGLANSEQEMLNRFSALTIVQQWQTLH</sequence>
<dbReference type="GO" id="GO:0140664">
    <property type="term" value="F:ATP-dependent DNA damage sensor activity"/>
    <property type="evidence" value="ECO:0007669"/>
    <property type="project" value="InterPro"/>
</dbReference>
<evidence type="ECO:0000256" key="7">
    <source>
        <dbReference type="SAM" id="MobiDB-lite"/>
    </source>
</evidence>
<dbReference type="AlphaFoldDB" id="A0A4P9ZY40"/>
<evidence type="ECO:0000256" key="5">
    <source>
        <dbReference type="ARBA" id="ARBA00023125"/>
    </source>
</evidence>
<dbReference type="Pfam" id="PF01624">
    <property type="entry name" value="MutS_I"/>
    <property type="match status" value="1"/>
</dbReference>
<keyword evidence="3 6" id="KW-0227">DNA damage</keyword>
<dbReference type="Gene3D" id="3.30.420.110">
    <property type="entry name" value="MutS, connector domain"/>
    <property type="match status" value="1"/>
</dbReference>
<dbReference type="Gene3D" id="1.10.1420.10">
    <property type="match status" value="2"/>
</dbReference>
<accession>A0A4P9ZY40</accession>
<dbReference type="InterPro" id="IPR036187">
    <property type="entry name" value="DNA_mismatch_repair_MutS_sf"/>
</dbReference>
<dbReference type="SMART" id="SM00534">
    <property type="entry name" value="MUTSac"/>
    <property type="match status" value="1"/>
</dbReference>
<dbReference type="PANTHER" id="PTHR11361:SF148">
    <property type="entry name" value="DNA MISMATCH REPAIR PROTEIN MSH6"/>
    <property type="match status" value="1"/>
</dbReference>
<reference evidence="10" key="1">
    <citation type="journal article" date="2018" name="Nat. Microbiol.">
        <title>Leveraging single-cell genomics to expand the fungal tree of life.</title>
        <authorList>
            <person name="Ahrendt S.R."/>
            <person name="Quandt C.A."/>
            <person name="Ciobanu D."/>
            <person name="Clum A."/>
            <person name="Salamov A."/>
            <person name="Andreopoulos B."/>
            <person name="Cheng J.F."/>
            <person name="Woyke T."/>
            <person name="Pelin A."/>
            <person name="Henrissat B."/>
            <person name="Reynolds N.K."/>
            <person name="Benny G.L."/>
            <person name="Smith M.E."/>
            <person name="James T.Y."/>
            <person name="Grigoriev I.V."/>
        </authorList>
    </citation>
    <scope>NUCLEOTIDE SEQUENCE [LARGE SCALE GENOMIC DNA]</scope>
    <source>
        <strain evidence="10">RSA 468</strain>
    </source>
</reference>
<evidence type="ECO:0000256" key="3">
    <source>
        <dbReference type="ARBA" id="ARBA00022763"/>
    </source>
</evidence>
<dbReference type="GO" id="GO:0032301">
    <property type="term" value="C:MutSalpha complex"/>
    <property type="evidence" value="ECO:0007669"/>
    <property type="project" value="TreeGrafter"/>
</dbReference>
<dbReference type="FunFam" id="3.40.1170.10:FF:000002">
    <property type="entry name" value="DNA mismatch repair protein"/>
    <property type="match status" value="1"/>
</dbReference>
<dbReference type="FunFam" id="1.10.1420.10:FF:000005">
    <property type="entry name" value="DNA mismatch repair protein"/>
    <property type="match status" value="1"/>
</dbReference>
<dbReference type="SMART" id="SM00533">
    <property type="entry name" value="MUTSd"/>
    <property type="match status" value="1"/>
</dbReference>
<dbReference type="SUPFAM" id="SSF53150">
    <property type="entry name" value="DNA repair protein MutS, domain II"/>
    <property type="match status" value="1"/>
</dbReference>
<evidence type="ECO:0000259" key="8">
    <source>
        <dbReference type="PROSITE" id="PS00486"/>
    </source>
</evidence>
<dbReference type="PANTHER" id="PTHR11361">
    <property type="entry name" value="DNA MISMATCH REPAIR PROTEIN MUTS FAMILY MEMBER"/>
    <property type="match status" value="1"/>
</dbReference>
<name>A0A4P9ZY40_9FUNG</name>
<dbReference type="Gene3D" id="3.40.1170.10">
    <property type="entry name" value="DNA repair protein MutS, domain I"/>
    <property type="match status" value="1"/>
</dbReference>
<comment type="function">
    <text evidence="6">Component of the post-replicative DNA mismatch repair system (MMR).</text>
</comment>
<dbReference type="SUPFAM" id="SSF48334">
    <property type="entry name" value="DNA repair protein MutS, domain III"/>
    <property type="match status" value="1"/>
</dbReference>
<dbReference type="InterPro" id="IPR007860">
    <property type="entry name" value="DNA_mmatch_repair_MutS_con_dom"/>
</dbReference>
<dbReference type="InterPro" id="IPR045076">
    <property type="entry name" value="MutS"/>
</dbReference>
<dbReference type="Pfam" id="PF05188">
    <property type="entry name" value="MutS_II"/>
    <property type="match status" value="1"/>
</dbReference>
<dbReference type="GO" id="GO:0006298">
    <property type="term" value="P:mismatch repair"/>
    <property type="evidence" value="ECO:0007669"/>
    <property type="project" value="InterPro"/>
</dbReference>
<keyword evidence="10" id="KW-1185">Reference proteome</keyword>
<dbReference type="InterPro" id="IPR036678">
    <property type="entry name" value="MutS_con_dom_sf"/>
</dbReference>
<dbReference type="PIRSF" id="PIRSF037677">
    <property type="entry name" value="DNA_mis_repair_Msh6"/>
    <property type="match status" value="1"/>
</dbReference>